<gene>
    <name evidence="1" type="ORF">COLO4_26845</name>
</gene>
<dbReference type="Proteomes" id="UP000187203">
    <property type="component" value="Unassembled WGS sequence"/>
</dbReference>
<dbReference type="AlphaFoldDB" id="A0A1R3HU18"/>
<sequence>MGAWRALDQVVKTRPTPRNTKLKWRFNLPSEL</sequence>
<evidence type="ECO:0000313" key="1">
    <source>
        <dbReference type="EMBL" id="OMO73808.1"/>
    </source>
</evidence>
<dbReference type="EMBL" id="AWUE01019392">
    <property type="protein sequence ID" value="OMO73808.1"/>
    <property type="molecule type" value="Genomic_DNA"/>
</dbReference>
<accession>A0A1R3HU18</accession>
<keyword evidence="2" id="KW-1185">Reference proteome</keyword>
<reference evidence="2" key="1">
    <citation type="submission" date="2013-09" db="EMBL/GenBank/DDBJ databases">
        <title>Corchorus olitorius genome sequencing.</title>
        <authorList>
            <person name="Alam M."/>
            <person name="Haque M.S."/>
            <person name="Islam M.S."/>
            <person name="Emdad E.M."/>
            <person name="Islam M.M."/>
            <person name="Ahmed B."/>
            <person name="Halim A."/>
            <person name="Hossen Q.M.M."/>
            <person name="Hossain M.Z."/>
            <person name="Ahmed R."/>
            <person name="Khan M.M."/>
            <person name="Islam R."/>
            <person name="Rashid M.M."/>
            <person name="Khan S.A."/>
            <person name="Rahman M.S."/>
            <person name="Alam M."/>
            <person name="Yahiya A.S."/>
            <person name="Khan M.S."/>
            <person name="Azam M.S."/>
            <person name="Haque T."/>
            <person name="Lashkar M.Z.H."/>
            <person name="Akhand A.I."/>
            <person name="Morshed G."/>
            <person name="Roy S."/>
            <person name="Uddin K.S."/>
            <person name="Rabeya T."/>
            <person name="Hossain A.S."/>
            <person name="Chowdhury A."/>
            <person name="Snigdha A.R."/>
            <person name="Mortoza M.S."/>
            <person name="Matin S.A."/>
            <person name="Hoque S.M.E."/>
            <person name="Islam M.K."/>
            <person name="Roy D.K."/>
            <person name="Haider R."/>
            <person name="Moosa M.M."/>
            <person name="Elias S.M."/>
            <person name="Hasan A.M."/>
            <person name="Jahan S."/>
            <person name="Shafiuddin M."/>
            <person name="Mahmood N."/>
            <person name="Shommy N.S."/>
        </authorList>
    </citation>
    <scope>NUCLEOTIDE SEQUENCE [LARGE SCALE GENOMIC DNA]</scope>
    <source>
        <strain evidence="2">cv. O-4</strain>
    </source>
</reference>
<proteinExistence type="predicted"/>
<evidence type="ECO:0000313" key="2">
    <source>
        <dbReference type="Proteomes" id="UP000187203"/>
    </source>
</evidence>
<comment type="caution">
    <text evidence="1">The sequence shown here is derived from an EMBL/GenBank/DDBJ whole genome shotgun (WGS) entry which is preliminary data.</text>
</comment>
<name>A0A1R3HU18_9ROSI</name>
<organism evidence="1 2">
    <name type="scientific">Corchorus olitorius</name>
    <dbReference type="NCBI Taxonomy" id="93759"/>
    <lineage>
        <taxon>Eukaryota</taxon>
        <taxon>Viridiplantae</taxon>
        <taxon>Streptophyta</taxon>
        <taxon>Embryophyta</taxon>
        <taxon>Tracheophyta</taxon>
        <taxon>Spermatophyta</taxon>
        <taxon>Magnoliopsida</taxon>
        <taxon>eudicotyledons</taxon>
        <taxon>Gunneridae</taxon>
        <taxon>Pentapetalae</taxon>
        <taxon>rosids</taxon>
        <taxon>malvids</taxon>
        <taxon>Malvales</taxon>
        <taxon>Malvaceae</taxon>
        <taxon>Grewioideae</taxon>
        <taxon>Apeibeae</taxon>
        <taxon>Corchorus</taxon>
    </lineage>
</organism>
<protein>
    <submittedName>
        <fullName evidence="1">Uncharacterized protein</fullName>
    </submittedName>
</protein>